<reference evidence="3" key="1">
    <citation type="submission" date="2016-06" db="UniProtKB">
        <authorList>
            <consortium name="WormBaseParasite"/>
        </authorList>
    </citation>
    <scope>IDENTIFICATION</scope>
</reference>
<evidence type="ECO:0000313" key="1">
    <source>
        <dbReference type="EMBL" id="VDM44054.1"/>
    </source>
</evidence>
<reference evidence="1 2" key="2">
    <citation type="submission" date="2018-11" db="EMBL/GenBank/DDBJ databases">
        <authorList>
            <consortium name="Pathogen Informatics"/>
        </authorList>
    </citation>
    <scope>NUCLEOTIDE SEQUENCE [LARGE SCALE GENOMIC DNA]</scope>
</reference>
<proteinExistence type="predicted"/>
<gene>
    <name evidence="1" type="ORF">TCNE_LOCUS12733</name>
</gene>
<dbReference type="WBParaSite" id="TCNE_0001273301-mRNA-1">
    <property type="protein sequence ID" value="TCNE_0001273301-mRNA-1"/>
    <property type="gene ID" value="TCNE_0001273301"/>
</dbReference>
<sequence>MSHPLYSEIVAQPTVQYFLAALCDLEVNPEDRMRLGLRYANTPRKLLDALPYFLRQFTYLICRSLKNLISQSAGTSVDAYTDALLLFTPALFPNSVGDVSRFLRATRICLVLIDLCDFVFRPFLAISSTSNANDEEFFRGNFDQFMMNNEGTVRLSRLHEWLDWRDESEEVCEVDCDVDLSDSFVDKFPNNCRYYQITYIFD</sequence>
<protein>
    <submittedName>
        <fullName evidence="3">Rho-GAP domain-containing protein</fullName>
    </submittedName>
</protein>
<organism evidence="2 3">
    <name type="scientific">Toxocara canis</name>
    <name type="common">Canine roundworm</name>
    <dbReference type="NCBI Taxonomy" id="6265"/>
    <lineage>
        <taxon>Eukaryota</taxon>
        <taxon>Metazoa</taxon>
        <taxon>Ecdysozoa</taxon>
        <taxon>Nematoda</taxon>
        <taxon>Chromadorea</taxon>
        <taxon>Rhabditida</taxon>
        <taxon>Spirurina</taxon>
        <taxon>Ascaridomorpha</taxon>
        <taxon>Ascaridoidea</taxon>
        <taxon>Toxocaridae</taxon>
        <taxon>Toxocara</taxon>
    </lineage>
</organism>
<dbReference type="Proteomes" id="UP000050794">
    <property type="component" value="Unassembled WGS sequence"/>
</dbReference>
<evidence type="ECO:0000313" key="3">
    <source>
        <dbReference type="WBParaSite" id="TCNE_0001273301-mRNA-1"/>
    </source>
</evidence>
<name>A0A183UW63_TOXCA</name>
<keyword evidence="2" id="KW-1185">Reference proteome</keyword>
<dbReference type="AlphaFoldDB" id="A0A183UW63"/>
<dbReference type="EMBL" id="UYWY01021401">
    <property type="protein sequence ID" value="VDM44054.1"/>
    <property type="molecule type" value="Genomic_DNA"/>
</dbReference>
<accession>A0A183UW63</accession>
<evidence type="ECO:0000313" key="2">
    <source>
        <dbReference type="Proteomes" id="UP000050794"/>
    </source>
</evidence>